<gene>
    <name evidence="1" type="ORF">PanWU01x14_110320</name>
</gene>
<comment type="caution">
    <text evidence="1">The sequence shown here is derived from an EMBL/GenBank/DDBJ whole genome shotgun (WGS) entry which is preliminary data.</text>
</comment>
<dbReference type="EMBL" id="JXTB01000080">
    <property type="protein sequence ID" value="PON66377.1"/>
    <property type="molecule type" value="Genomic_DNA"/>
</dbReference>
<organism evidence="1 2">
    <name type="scientific">Parasponia andersonii</name>
    <name type="common">Sponia andersonii</name>
    <dbReference type="NCBI Taxonomy" id="3476"/>
    <lineage>
        <taxon>Eukaryota</taxon>
        <taxon>Viridiplantae</taxon>
        <taxon>Streptophyta</taxon>
        <taxon>Embryophyta</taxon>
        <taxon>Tracheophyta</taxon>
        <taxon>Spermatophyta</taxon>
        <taxon>Magnoliopsida</taxon>
        <taxon>eudicotyledons</taxon>
        <taxon>Gunneridae</taxon>
        <taxon>Pentapetalae</taxon>
        <taxon>rosids</taxon>
        <taxon>fabids</taxon>
        <taxon>Rosales</taxon>
        <taxon>Cannabaceae</taxon>
        <taxon>Parasponia</taxon>
    </lineage>
</organism>
<protein>
    <submittedName>
        <fullName evidence="1">Uncharacterized protein</fullName>
    </submittedName>
</protein>
<evidence type="ECO:0000313" key="2">
    <source>
        <dbReference type="Proteomes" id="UP000237105"/>
    </source>
</evidence>
<sequence>MILLLRRVDEAKFHDVRWPEMASALENIHDYLSTLPVLGGLNNSEISGEALTQWCDEDSGNGTAQLGWKSPRWSNARFLAFWPIERETERDIGRREKKLGKIREHVSMNIWTFQFC</sequence>
<accession>A0A2P5CZD6</accession>
<reference evidence="2" key="1">
    <citation type="submission" date="2016-06" db="EMBL/GenBank/DDBJ databases">
        <title>Parallel loss of symbiosis genes in relatives of nitrogen-fixing non-legume Parasponia.</title>
        <authorList>
            <person name="Van Velzen R."/>
            <person name="Holmer R."/>
            <person name="Bu F."/>
            <person name="Rutten L."/>
            <person name="Van Zeijl A."/>
            <person name="Liu W."/>
            <person name="Santuari L."/>
            <person name="Cao Q."/>
            <person name="Sharma T."/>
            <person name="Shen D."/>
            <person name="Roswanjaya Y."/>
            <person name="Wardhani T."/>
            <person name="Kalhor M.S."/>
            <person name="Jansen J."/>
            <person name="Van den Hoogen J."/>
            <person name="Gungor B."/>
            <person name="Hartog M."/>
            <person name="Hontelez J."/>
            <person name="Verver J."/>
            <person name="Yang W.-C."/>
            <person name="Schijlen E."/>
            <person name="Repin R."/>
            <person name="Schilthuizen M."/>
            <person name="Schranz E."/>
            <person name="Heidstra R."/>
            <person name="Miyata K."/>
            <person name="Fedorova E."/>
            <person name="Kohlen W."/>
            <person name="Bisseling T."/>
            <person name="Smit S."/>
            <person name="Geurts R."/>
        </authorList>
    </citation>
    <scope>NUCLEOTIDE SEQUENCE [LARGE SCALE GENOMIC DNA]</scope>
    <source>
        <strain evidence="2">cv. WU1-14</strain>
    </source>
</reference>
<proteinExistence type="predicted"/>
<dbReference type="AlphaFoldDB" id="A0A2P5CZD6"/>
<dbReference type="Proteomes" id="UP000237105">
    <property type="component" value="Unassembled WGS sequence"/>
</dbReference>
<name>A0A2P5CZD6_PARAD</name>
<keyword evidence="2" id="KW-1185">Reference proteome</keyword>
<evidence type="ECO:0000313" key="1">
    <source>
        <dbReference type="EMBL" id="PON66377.1"/>
    </source>
</evidence>